<dbReference type="Pfam" id="PF25137">
    <property type="entry name" value="ADH_Fe_C"/>
    <property type="match status" value="1"/>
</dbReference>
<feature type="domain" description="Alcohol dehydrogenase iron-type/glycerol dehydrogenase GldA" evidence="4">
    <location>
        <begin position="9"/>
        <end position="177"/>
    </location>
</feature>
<evidence type="ECO:0000256" key="3">
    <source>
        <dbReference type="ARBA" id="ARBA00023027"/>
    </source>
</evidence>
<dbReference type="OrthoDB" id="9815791at2"/>
<dbReference type="GO" id="GO:0046872">
    <property type="term" value="F:metal ion binding"/>
    <property type="evidence" value="ECO:0007669"/>
    <property type="project" value="InterPro"/>
</dbReference>
<feature type="domain" description="Fe-containing alcohol dehydrogenase-like C-terminal" evidence="5">
    <location>
        <begin position="188"/>
        <end position="385"/>
    </location>
</feature>
<name>A0A2H3KP13_9CHLR</name>
<dbReference type="PANTHER" id="PTHR11496:SF102">
    <property type="entry name" value="ALCOHOL DEHYDROGENASE 4"/>
    <property type="match status" value="1"/>
</dbReference>
<dbReference type="Gene3D" id="3.40.50.1970">
    <property type="match status" value="1"/>
</dbReference>
<dbReference type="FunFam" id="3.40.50.1970:FF:000003">
    <property type="entry name" value="Alcohol dehydrogenase, iron-containing"/>
    <property type="match status" value="1"/>
</dbReference>
<reference evidence="6" key="1">
    <citation type="submission" date="2016-05" db="EMBL/GenBank/DDBJ databases">
        <authorList>
            <person name="Lavstsen T."/>
            <person name="Jespersen J.S."/>
        </authorList>
    </citation>
    <scope>NUCLEOTIDE SEQUENCE [LARGE SCALE GENOMIC DNA]</scope>
    <source>
        <strain evidence="6">B7-9</strain>
    </source>
</reference>
<dbReference type="Proteomes" id="UP000220922">
    <property type="component" value="Unassembled WGS sequence"/>
</dbReference>
<dbReference type="CDD" id="cd08194">
    <property type="entry name" value="Fe-ADH-like"/>
    <property type="match status" value="1"/>
</dbReference>
<dbReference type="SUPFAM" id="SSF56796">
    <property type="entry name" value="Dehydroquinate synthase-like"/>
    <property type="match status" value="1"/>
</dbReference>
<keyword evidence="3" id="KW-0520">NAD</keyword>
<comment type="caution">
    <text evidence="6">The sequence shown here is derived from an EMBL/GenBank/DDBJ whole genome shotgun (WGS) entry which is preliminary data.</text>
</comment>
<sequence length="390" mass="41455">MQPREFITPAQIVVGSGALEQLGEQCRKRGWRKALIVSDKIMQSLGLVTRVEQLLAASEIGSAVYAGVNTEPVVEFVQEGLQIFKDAECDFVVSVGGGSPIDAAKAIAVMATNSGSIELYKGIGKITTPGVPLVAIPTTAGTGSEATLYTVITDQKTDVKMLIGSPYLMPTVAIVDPLLTLSSPPGVTAATGVDALVHAIEAYVSVKRQPMTDIFCLSAIELIAQNIRQAWSNGNNIEAREKMMLGAMQAGIAFSNSSVALVHGMSRPIGANFHIAHGVSNAALLAVVTQFSLIGDPVRYADVARAMGEPIEGLSMMKAADRSVKAIRRLVKDIKIPSLKQLGVERERLMELAPAMADAAIDSGSPNNNPRKPTRQEIIELYALAYDEDD</sequence>
<keyword evidence="2" id="KW-0560">Oxidoreductase</keyword>
<protein>
    <submittedName>
        <fullName evidence="6">Alcohol dehydrogenase</fullName>
    </submittedName>
</protein>
<dbReference type="Pfam" id="PF00465">
    <property type="entry name" value="Fe-ADH"/>
    <property type="match status" value="1"/>
</dbReference>
<proteinExistence type="inferred from homology"/>
<evidence type="ECO:0000259" key="5">
    <source>
        <dbReference type="Pfam" id="PF25137"/>
    </source>
</evidence>
<gene>
    <name evidence="6" type="ORF">A9Q02_01405</name>
</gene>
<dbReference type="RefSeq" id="WP_097651660.1">
    <property type="nucleotide sequence ID" value="NZ_LYXE01000063.1"/>
</dbReference>
<dbReference type="GO" id="GO:0004022">
    <property type="term" value="F:alcohol dehydrogenase (NAD+) activity"/>
    <property type="evidence" value="ECO:0007669"/>
    <property type="project" value="TreeGrafter"/>
</dbReference>
<dbReference type="InterPro" id="IPR018211">
    <property type="entry name" value="ADH_Fe_CS"/>
</dbReference>
<keyword evidence="7" id="KW-1185">Reference proteome</keyword>
<dbReference type="PANTHER" id="PTHR11496">
    <property type="entry name" value="ALCOHOL DEHYDROGENASE"/>
    <property type="match status" value="1"/>
</dbReference>
<comment type="similarity">
    <text evidence="1">Belongs to the iron-containing alcohol dehydrogenase family.</text>
</comment>
<evidence type="ECO:0000256" key="1">
    <source>
        <dbReference type="ARBA" id="ARBA00007358"/>
    </source>
</evidence>
<dbReference type="InterPro" id="IPR001670">
    <property type="entry name" value="ADH_Fe/GldA"/>
</dbReference>
<accession>A0A2H3KP13</accession>
<dbReference type="AlphaFoldDB" id="A0A2H3KP13"/>
<dbReference type="PROSITE" id="PS00913">
    <property type="entry name" value="ADH_IRON_1"/>
    <property type="match status" value="1"/>
</dbReference>
<dbReference type="FunFam" id="1.20.1090.10:FF:000001">
    <property type="entry name" value="Aldehyde-alcohol dehydrogenase"/>
    <property type="match status" value="1"/>
</dbReference>
<dbReference type="EMBL" id="LYXE01000063">
    <property type="protein sequence ID" value="PDV99897.1"/>
    <property type="molecule type" value="Genomic_DNA"/>
</dbReference>
<dbReference type="InterPro" id="IPR039697">
    <property type="entry name" value="Alcohol_dehydrogenase_Fe"/>
</dbReference>
<evidence type="ECO:0000313" key="6">
    <source>
        <dbReference type="EMBL" id="PDV99897.1"/>
    </source>
</evidence>
<evidence type="ECO:0000259" key="4">
    <source>
        <dbReference type="Pfam" id="PF00465"/>
    </source>
</evidence>
<dbReference type="InterPro" id="IPR056798">
    <property type="entry name" value="ADH_Fe_C"/>
</dbReference>
<evidence type="ECO:0000313" key="7">
    <source>
        <dbReference type="Proteomes" id="UP000220922"/>
    </source>
</evidence>
<organism evidence="6 7">
    <name type="scientific">Candidatus Chloroploca asiatica</name>
    <dbReference type="NCBI Taxonomy" id="1506545"/>
    <lineage>
        <taxon>Bacteria</taxon>
        <taxon>Bacillati</taxon>
        <taxon>Chloroflexota</taxon>
        <taxon>Chloroflexia</taxon>
        <taxon>Chloroflexales</taxon>
        <taxon>Chloroflexineae</taxon>
        <taxon>Oscillochloridaceae</taxon>
        <taxon>Candidatus Chloroploca</taxon>
    </lineage>
</organism>
<dbReference type="Gene3D" id="1.20.1090.10">
    <property type="entry name" value="Dehydroquinate synthase-like - alpha domain"/>
    <property type="match status" value="1"/>
</dbReference>
<evidence type="ECO:0000256" key="2">
    <source>
        <dbReference type="ARBA" id="ARBA00023002"/>
    </source>
</evidence>